<sequence>MTDSTENSTAATDSGRDRLAELTAQGVSLWLDDLSRERIRSGNLAELLTSKHISGVTTNPTIFAGALAKGDAYNAQVAELAAQGTKLDDVVTALTTDDVRDACDILKPVFDATGGVDGRVSIEVEPGLAKDTDGTIAQAKELSKIVDRPNLLVKIPATKEGLPAITEVLGEGISVNVTLIFSLERYGEVIDAYIAGVRKAKENGNVISELVSVASFFVSRVDAEIDKRLKALGTPEAQSLLGQAAIANARLAFQLFEQRFGTTDEPSQEWADLAAAGAKVQRPLWASTGVKDPAYDDTRYVVDLVTANTVNTAPEKTIDAVADHGEISGDAVRHAYSQASSTFSSLEAVGIDLADVFEVLETEGVEKFAASWTELLDTVRGELEKTPAAQQ</sequence>
<organism evidence="12">
    <name type="scientific">Nakamurella sp. A5-74</name>
    <dbReference type="NCBI Taxonomy" id="3158264"/>
    <lineage>
        <taxon>Bacteria</taxon>
        <taxon>Bacillati</taxon>
        <taxon>Actinomycetota</taxon>
        <taxon>Actinomycetes</taxon>
        <taxon>Nakamurellales</taxon>
        <taxon>Nakamurellaceae</taxon>
        <taxon>Nakamurella</taxon>
    </lineage>
</organism>
<dbReference type="PROSITE" id="PS00958">
    <property type="entry name" value="TRANSALDOLASE_2"/>
    <property type="match status" value="1"/>
</dbReference>
<keyword evidence="9 11" id="KW-0704">Schiff base</keyword>
<dbReference type="Pfam" id="PF00923">
    <property type="entry name" value="TAL_FSA"/>
    <property type="match status" value="1"/>
</dbReference>
<name>A0AAU8DI98_9ACTN</name>
<dbReference type="Gene3D" id="3.20.20.70">
    <property type="entry name" value="Aldolase class I"/>
    <property type="match status" value="1"/>
</dbReference>
<dbReference type="InterPro" id="IPR001585">
    <property type="entry name" value="TAL/FSA"/>
</dbReference>
<evidence type="ECO:0000256" key="2">
    <source>
        <dbReference type="ARBA" id="ARBA00004496"/>
    </source>
</evidence>
<comment type="similarity">
    <text evidence="4 11">Belongs to the transaldolase family. Type 2 subfamily.</text>
</comment>
<gene>
    <name evidence="11 12" type="primary">tal</name>
    <name evidence="12" type="ORF">ABLG96_11420</name>
</gene>
<evidence type="ECO:0000256" key="1">
    <source>
        <dbReference type="ARBA" id="ARBA00003518"/>
    </source>
</evidence>
<dbReference type="InterPro" id="IPR004732">
    <property type="entry name" value="Transaldolase_2"/>
</dbReference>
<evidence type="ECO:0000256" key="10">
    <source>
        <dbReference type="ARBA" id="ARBA00048810"/>
    </source>
</evidence>
<evidence type="ECO:0000313" key="12">
    <source>
        <dbReference type="EMBL" id="XCG61897.1"/>
    </source>
</evidence>
<comment type="function">
    <text evidence="1 11">Transaldolase is important for the balance of metabolites in the pentose-phosphate pathway.</text>
</comment>
<dbReference type="SUPFAM" id="SSF51569">
    <property type="entry name" value="Aldolase"/>
    <property type="match status" value="1"/>
</dbReference>
<proteinExistence type="inferred from homology"/>
<dbReference type="InterPro" id="IPR018225">
    <property type="entry name" value="Transaldolase_AS"/>
</dbReference>
<dbReference type="RefSeq" id="WP_353647513.1">
    <property type="nucleotide sequence ID" value="NZ_CP159218.1"/>
</dbReference>
<dbReference type="PANTHER" id="PTHR10683">
    <property type="entry name" value="TRANSALDOLASE"/>
    <property type="match status" value="1"/>
</dbReference>
<evidence type="ECO:0000256" key="8">
    <source>
        <dbReference type="ARBA" id="ARBA00023126"/>
    </source>
</evidence>
<protein>
    <recommendedName>
        <fullName evidence="5 11">Transaldolase</fullName>
        <ecNumber evidence="5 11">2.2.1.2</ecNumber>
    </recommendedName>
</protein>
<feature type="active site" description="Schiff-base intermediate with substrate" evidence="11">
    <location>
        <position position="154"/>
    </location>
</feature>
<dbReference type="CDD" id="cd00955">
    <property type="entry name" value="Transaldolase_like"/>
    <property type="match status" value="1"/>
</dbReference>
<evidence type="ECO:0000256" key="7">
    <source>
        <dbReference type="ARBA" id="ARBA00022679"/>
    </source>
</evidence>
<comment type="subcellular location">
    <subcellularLocation>
        <location evidence="2 11">Cytoplasm</location>
    </subcellularLocation>
</comment>
<dbReference type="GO" id="GO:0006098">
    <property type="term" value="P:pentose-phosphate shunt"/>
    <property type="evidence" value="ECO:0007669"/>
    <property type="project" value="UniProtKB-UniRule"/>
</dbReference>
<keyword evidence="6 11" id="KW-0963">Cytoplasm</keyword>
<dbReference type="HAMAP" id="MF_00493">
    <property type="entry name" value="Transaldolase_2"/>
    <property type="match status" value="1"/>
</dbReference>
<evidence type="ECO:0000256" key="5">
    <source>
        <dbReference type="ARBA" id="ARBA00013151"/>
    </source>
</evidence>
<evidence type="ECO:0000256" key="9">
    <source>
        <dbReference type="ARBA" id="ARBA00023270"/>
    </source>
</evidence>
<reference evidence="12" key="1">
    <citation type="submission" date="2024-05" db="EMBL/GenBank/DDBJ databases">
        <authorList>
            <person name="Cai S.Y."/>
            <person name="Jin L.M."/>
            <person name="Li H.R."/>
        </authorList>
    </citation>
    <scope>NUCLEOTIDE SEQUENCE</scope>
    <source>
        <strain evidence="12">A5-74</strain>
    </source>
</reference>
<dbReference type="PANTHER" id="PTHR10683:SF31">
    <property type="entry name" value="TRANSALDOLASE"/>
    <property type="match status" value="1"/>
</dbReference>
<keyword evidence="7 11" id="KW-0808">Transferase</keyword>
<dbReference type="GO" id="GO:0005975">
    <property type="term" value="P:carbohydrate metabolic process"/>
    <property type="evidence" value="ECO:0007669"/>
    <property type="project" value="InterPro"/>
</dbReference>
<dbReference type="NCBIfam" id="NF002881">
    <property type="entry name" value="PRK03343.1"/>
    <property type="match status" value="1"/>
</dbReference>
<dbReference type="AlphaFoldDB" id="A0AAU8DI98"/>
<keyword evidence="8 11" id="KW-0570">Pentose shunt</keyword>
<dbReference type="EC" id="2.2.1.2" evidence="5 11"/>
<dbReference type="NCBIfam" id="TIGR00876">
    <property type="entry name" value="tal_mycobact"/>
    <property type="match status" value="1"/>
</dbReference>
<dbReference type="EMBL" id="CP159218">
    <property type="protein sequence ID" value="XCG61897.1"/>
    <property type="molecule type" value="Genomic_DNA"/>
</dbReference>
<comment type="pathway">
    <text evidence="3 11">Carbohydrate degradation; pentose phosphate pathway; D-glyceraldehyde 3-phosphate and beta-D-fructose 6-phosphate from D-ribose 5-phosphate and D-xylulose 5-phosphate (non-oxidative stage): step 2/3.</text>
</comment>
<dbReference type="PROSITE" id="PS01054">
    <property type="entry name" value="TRANSALDOLASE_1"/>
    <property type="match status" value="1"/>
</dbReference>
<evidence type="ECO:0000256" key="6">
    <source>
        <dbReference type="ARBA" id="ARBA00022490"/>
    </source>
</evidence>
<dbReference type="GO" id="GO:0004801">
    <property type="term" value="F:transaldolase activity"/>
    <property type="evidence" value="ECO:0007669"/>
    <property type="project" value="UniProtKB-UniRule"/>
</dbReference>
<comment type="catalytic activity">
    <reaction evidence="10 11">
        <text>D-sedoheptulose 7-phosphate + D-glyceraldehyde 3-phosphate = D-erythrose 4-phosphate + beta-D-fructose 6-phosphate</text>
        <dbReference type="Rhea" id="RHEA:17053"/>
        <dbReference type="ChEBI" id="CHEBI:16897"/>
        <dbReference type="ChEBI" id="CHEBI:57483"/>
        <dbReference type="ChEBI" id="CHEBI:57634"/>
        <dbReference type="ChEBI" id="CHEBI:59776"/>
        <dbReference type="EC" id="2.2.1.2"/>
    </reaction>
</comment>
<accession>A0AAU8DI98</accession>
<dbReference type="InterPro" id="IPR013785">
    <property type="entry name" value="Aldolase_TIM"/>
</dbReference>
<evidence type="ECO:0000256" key="11">
    <source>
        <dbReference type="HAMAP-Rule" id="MF_00493"/>
    </source>
</evidence>
<dbReference type="PIRSF" id="PIRSF036915">
    <property type="entry name" value="Trnald_Bac_Plnt"/>
    <property type="match status" value="1"/>
</dbReference>
<evidence type="ECO:0000256" key="3">
    <source>
        <dbReference type="ARBA" id="ARBA00004857"/>
    </source>
</evidence>
<evidence type="ECO:0000256" key="4">
    <source>
        <dbReference type="ARBA" id="ARBA00008426"/>
    </source>
</evidence>
<dbReference type="GO" id="GO:0005737">
    <property type="term" value="C:cytoplasm"/>
    <property type="evidence" value="ECO:0007669"/>
    <property type="project" value="UniProtKB-SubCell"/>
</dbReference>